<sequence length="183" mass="20526">MSEQFTFEKVQDENGNLLWLGARALKSPRNFFVWVPNTSSWHRYPELEPGAGYVDGVVFEPSTPEEIQELIPGNRRIDERALGWVVDEFRAQPAAEIRSSVDLGLPASAGPQPTRGLDLPALPEGEWITLKAYPEDGYRRAISLASDIRQGKRKKLLMEGFHLDARVEAVPAGFELQIRKVKG</sequence>
<reference evidence="2" key="1">
    <citation type="journal article" date="2019" name="Int. J. Syst. Evol. Microbiol.">
        <title>The Global Catalogue of Microorganisms (GCM) 10K type strain sequencing project: providing services to taxonomists for standard genome sequencing and annotation.</title>
        <authorList>
            <consortium name="The Broad Institute Genomics Platform"/>
            <consortium name="The Broad Institute Genome Sequencing Center for Infectious Disease"/>
            <person name="Wu L."/>
            <person name="Ma J."/>
        </authorList>
    </citation>
    <scope>NUCLEOTIDE SEQUENCE [LARGE SCALE GENOMIC DNA]</scope>
    <source>
        <strain evidence="2">CGMCC 1.10698</strain>
    </source>
</reference>
<evidence type="ECO:0000313" key="1">
    <source>
        <dbReference type="EMBL" id="MFC4267252.1"/>
    </source>
</evidence>
<evidence type="ECO:0000313" key="2">
    <source>
        <dbReference type="Proteomes" id="UP001595773"/>
    </source>
</evidence>
<dbReference type="Proteomes" id="UP001595773">
    <property type="component" value="Unassembled WGS sequence"/>
</dbReference>
<proteinExistence type="predicted"/>
<name>A0ABV8R472_9MICC</name>
<keyword evidence="2" id="KW-1185">Reference proteome</keyword>
<gene>
    <name evidence="1" type="ORF">ACFOW9_16720</name>
</gene>
<protein>
    <submittedName>
        <fullName evidence="1">Uncharacterized protein</fullName>
    </submittedName>
</protein>
<organism evidence="1 2">
    <name type="scientific">Arthrobacter cryoconiti</name>
    <dbReference type="NCBI Taxonomy" id="748907"/>
    <lineage>
        <taxon>Bacteria</taxon>
        <taxon>Bacillati</taxon>
        <taxon>Actinomycetota</taxon>
        <taxon>Actinomycetes</taxon>
        <taxon>Micrococcales</taxon>
        <taxon>Micrococcaceae</taxon>
        <taxon>Arthrobacter</taxon>
    </lineage>
</organism>
<dbReference type="RefSeq" id="WP_230068248.1">
    <property type="nucleotide sequence ID" value="NZ_BAABLL010000017.1"/>
</dbReference>
<dbReference type="EMBL" id="JBHSCQ010000024">
    <property type="protein sequence ID" value="MFC4267252.1"/>
    <property type="molecule type" value="Genomic_DNA"/>
</dbReference>
<accession>A0ABV8R472</accession>
<comment type="caution">
    <text evidence="1">The sequence shown here is derived from an EMBL/GenBank/DDBJ whole genome shotgun (WGS) entry which is preliminary data.</text>
</comment>